<dbReference type="AlphaFoldDB" id="A0A5D4XQ37"/>
<dbReference type="Gene3D" id="3.40.50.1820">
    <property type="entry name" value="alpha/beta hydrolase"/>
    <property type="match status" value="1"/>
</dbReference>
<sequence length="544" mass="59606">MSRPFRVPPTLSVSMHGWPRLALAGASRPLGLRHGWALLAYLLCSGRRAARERVATLLWPGADAAKARTRLRRLVYALNAGCGVDLVAGDGESLWIDVDAARIECDVLRAQAQARAQIAPSADDEATDALLAPGAEGLLEGFDVASDAFDEWLAQQRQAHQRLVTHGLQRLAQRSVALGRLELAIDAAERAIALEPHAERGYAELMIALGHRGDAGAVEAAYFRCAGVLREEYGVAPSEIVETAYASAMAMARGSAPGPRSCGGRDPTPVRHARGRDGVRLAYTVSGDGPCLIKAANWLSHLGYDDDSPVWGHMVRALTRGHTFVRYDERGCGLSEWEVEDLSFARWVDDLEAIVDALDAPRFALLGISQGASIAIAYAVRHPGRVSHLVLHGGYARGRLVRSDTPQEREEAETMAKLAELGWGKAEPSFRQFFTSQFIPDGSAQQHEWFNELERVSTSPANAARFMREFALIDVVDLLPRVRCPTLVLHSRDDVRVPVAEGRLIAERIPGARFVNLHSRNHLLLEHEAAWPHWLEEVSAFLAR</sequence>
<dbReference type="InterPro" id="IPR050471">
    <property type="entry name" value="AB_hydrolase"/>
</dbReference>
<accession>A0A5D4XQ37</accession>
<dbReference type="Gene3D" id="1.25.40.10">
    <property type="entry name" value="Tetratricopeptide repeat domain"/>
    <property type="match status" value="1"/>
</dbReference>
<dbReference type="SMART" id="SM01043">
    <property type="entry name" value="BTAD"/>
    <property type="match status" value="1"/>
</dbReference>
<dbReference type="InterPro" id="IPR000073">
    <property type="entry name" value="AB_hydrolase_1"/>
</dbReference>
<dbReference type="PANTHER" id="PTHR43433:SF8">
    <property type="entry name" value="BIFUNCTIONAL LIPASE_ADENYLATE CYCLASE LIPJ"/>
    <property type="match status" value="1"/>
</dbReference>
<dbReference type="GO" id="GO:0016787">
    <property type="term" value="F:hydrolase activity"/>
    <property type="evidence" value="ECO:0007669"/>
    <property type="project" value="UniProtKB-KW"/>
</dbReference>
<keyword evidence="3" id="KW-1185">Reference proteome</keyword>
<proteinExistence type="predicted"/>
<evidence type="ECO:0000313" key="3">
    <source>
        <dbReference type="Proteomes" id="UP000324973"/>
    </source>
</evidence>
<dbReference type="Pfam" id="PF03704">
    <property type="entry name" value="BTAD"/>
    <property type="match status" value="1"/>
</dbReference>
<dbReference type="OrthoDB" id="9796770at2"/>
<dbReference type="RefSeq" id="WP_149103331.1">
    <property type="nucleotide sequence ID" value="NZ_VTFT01000001.1"/>
</dbReference>
<dbReference type="EMBL" id="VTFT01000001">
    <property type="protein sequence ID" value="TYT26777.1"/>
    <property type="molecule type" value="Genomic_DNA"/>
</dbReference>
<evidence type="ECO:0000313" key="2">
    <source>
        <dbReference type="EMBL" id="TYT26777.1"/>
    </source>
</evidence>
<dbReference type="Pfam" id="PF00561">
    <property type="entry name" value="Abhydrolase_1"/>
    <property type="match status" value="1"/>
</dbReference>
<evidence type="ECO:0000259" key="1">
    <source>
        <dbReference type="SMART" id="SM01043"/>
    </source>
</evidence>
<dbReference type="PRINTS" id="PR00111">
    <property type="entry name" value="ABHYDROLASE"/>
</dbReference>
<keyword evidence="2" id="KW-0378">Hydrolase</keyword>
<organism evidence="2 3">
    <name type="scientific">Luteimonas viscosa</name>
    <dbReference type="NCBI Taxonomy" id="1132694"/>
    <lineage>
        <taxon>Bacteria</taxon>
        <taxon>Pseudomonadati</taxon>
        <taxon>Pseudomonadota</taxon>
        <taxon>Gammaproteobacteria</taxon>
        <taxon>Lysobacterales</taxon>
        <taxon>Lysobacteraceae</taxon>
        <taxon>Luteimonas</taxon>
    </lineage>
</organism>
<feature type="domain" description="Bacterial transcriptional activator" evidence="1">
    <location>
        <begin position="98"/>
        <end position="249"/>
    </location>
</feature>
<dbReference type="SUPFAM" id="SSF48452">
    <property type="entry name" value="TPR-like"/>
    <property type="match status" value="1"/>
</dbReference>
<protein>
    <submittedName>
        <fullName evidence="2">Alpha/beta fold hydrolase</fullName>
    </submittedName>
</protein>
<dbReference type="InterPro" id="IPR029058">
    <property type="entry name" value="AB_hydrolase_fold"/>
</dbReference>
<comment type="caution">
    <text evidence="2">The sequence shown here is derived from an EMBL/GenBank/DDBJ whole genome shotgun (WGS) entry which is preliminary data.</text>
</comment>
<gene>
    <name evidence="2" type="ORF">FZO89_11185</name>
</gene>
<dbReference type="InterPro" id="IPR036388">
    <property type="entry name" value="WH-like_DNA-bd_sf"/>
</dbReference>
<reference evidence="2 3" key="1">
    <citation type="submission" date="2019-08" db="EMBL/GenBank/DDBJ databases">
        <title>Luteimonas viscosus sp. nov., isolated from soil of a sunflower field.</title>
        <authorList>
            <person name="Jianli Z."/>
            <person name="Ying Z."/>
        </authorList>
    </citation>
    <scope>NUCLEOTIDE SEQUENCE [LARGE SCALE GENOMIC DNA]</scope>
    <source>
        <strain evidence="2 3">XBU10</strain>
    </source>
</reference>
<dbReference type="Proteomes" id="UP000324973">
    <property type="component" value="Unassembled WGS sequence"/>
</dbReference>
<name>A0A5D4XQ37_9GAMM</name>
<dbReference type="InterPro" id="IPR011990">
    <property type="entry name" value="TPR-like_helical_dom_sf"/>
</dbReference>
<dbReference type="Gene3D" id="1.10.10.10">
    <property type="entry name" value="Winged helix-like DNA-binding domain superfamily/Winged helix DNA-binding domain"/>
    <property type="match status" value="1"/>
</dbReference>
<dbReference type="PANTHER" id="PTHR43433">
    <property type="entry name" value="HYDROLASE, ALPHA/BETA FOLD FAMILY PROTEIN"/>
    <property type="match status" value="1"/>
</dbReference>
<dbReference type="SUPFAM" id="SSF53474">
    <property type="entry name" value="alpha/beta-Hydrolases"/>
    <property type="match status" value="1"/>
</dbReference>
<dbReference type="InterPro" id="IPR005158">
    <property type="entry name" value="BTAD"/>
</dbReference>